<evidence type="ECO:0000313" key="2">
    <source>
        <dbReference type="EMBL" id="CAF3715968.1"/>
    </source>
</evidence>
<protein>
    <submittedName>
        <fullName evidence="1">Uncharacterized protein</fullName>
    </submittedName>
</protein>
<dbReference type="PROSITE" id="PS51450">
    <property type="entry name" value="LRR"/>
    <property type="match status" value="1"/>
</dbReference>
<dbReference type="PANTHER" id="PTHR24114:SF2">
    <property type="entry name" value="F-BOX DOMAIN-CONTAINING PROTEIN-RELATED"/>
    <property type="match status" value="1"/>
</dbReference>
<dbReference type="Proteomes" id="UP000681722">
    <property type="component" value="Unassembled WGS sequence"/>
</dbReference>
<organism evidence="1 3">
    <name type="scientific">Didymodactylos carnosus</name>
    <dbReference type="NCBI Taxonomy" id="1234261"/>
    <lineage>
        <taxon>Eukaryota</taxon>
        <taxon>Metazoa</taxon>
        <taxon>Spiralia</taxon>
        <taxon>Gnathifera</taxon>
        <taxon>Rotifera</taxon>
        <taxon>Eurotatoria</taxon>
        <taxon>Bdelloidea</taxon>
        <taxon>Philodinida</taxon>
        <taxon>Philodinidae</taxon>
        <taxon>Didymodactylos</taxon>
    </lineage>
</organism>
<gene>
    <name evidence="1" type="ORF">GPM918_LOCUS10615</name>
    <name evidence="2" type="ORF">SRO942_LOCUS10616</name>
</gene>
<dbReference type="OrthoDB" id="120976at2759"/>
<comment type="caution">
    <text evidence="1">The sequence shown here is derived from an EMBL/GenBank/DDBJ whole genome shotgun (WGS) entry which is preliminary data.</text>
</comment>
<dbReference type="Gene3D" id="3.80.10.10">
    <property type="entry name" value="Ribonuclease Inhibitor"/>
    <property type="match status" value="1"/>
</dbReference>
<dbReference type="InterPro" id="IPR032675">
    <property type="entry name" value="LRR_dom_sf"/>
</dbReference>
<dbReference type="EMBL" id="CAJOBC010002109">
    <property type="protein sequence ID" value="CAF3715968.1"/>
    <property type="molecule type" value="Genomic_DNA"/>
</dbReference>
<sequence>CGITDRVGTYLGEICNHKKLSVLNLSGNDLEEKALIDIGTSLTTNYNLTKLNLSWNKIRGKGSVALLRAFEVNTGVKDLNLSWNGLGYDGCVALRRIFRINGTITRIDITNNNIEWKGAKLIAQGLAKNSTLETLLLAFNPLTTHGVHSIIRAVNSKECTLSLLNLSGLNVYSQTVRLAEKIAMRRRFVLKYDFEVDVHDTYGTGNPTLKPDSLRKIINHIDNRNWRTIEYFRIMDKPKQNKIDNENIPTNIMKTGVQLKSYEIRDVTRRFTEHIVEELTYKDLNKILNKQKLQERIERNKHENMKKALKRKNLKILQSANEHFPEIPISKLNKQEQHAEAIKRLAIPKTYHND</sequence>
<dbReference type="InterPro" id="IPR052394">
    <property type="entry name" value="LRR-containing"/>
</dbReference>
<reference evidence="1" key="1">
    <citation type="submission" date="2021-02" db="EMBL/GenBank/DDBJ databases">
        <authorList>
            <person name="Nowell W R."/>
        </authorList>
    </citation>
    <scope>NUCLEOTIDE SEQUENCE</scope>
</reference>
<evidence type="ECO:0000313" key="1">
    <source>
        <dbReference type="EMBL" id="CAF0939216.1"/>
    </source>
</evidence>
<evidence type="ECO:0000313" key="3">
    <source>
        <dbReference type="Proteomes" id="UP000663829"/>
    </source>
</evidence>
<dbReference type="AlphaFoldDB" id="A0A814CEW7"/>
<dbReference type="Pfam" id="PF13516">
    <property type="entry name" value="LRR_6"/>
    <property type="match status" value="3"/>
</dbReference>
<name>A0A814CEW7_9BILA</name>
<dbReference type="SMART" id="SM00368">
    <property type="entry name" value="LRR_RI"/>
    <property type="match status" value="5"/>
</dbReference>
<dbReference type="EMBL" id="CAJNOQ010002109">
    <property type="protein sequence ID" value="CAF0939216.1"/>
    <property type="molecule type" value="Genomic_DNA"/>
</dbReference>
<dbReference type="Proteomes" id="UP000663829">
    <property type="component" value="Unassembled WGS sequence"/>
</dbReference>
<accession>A0A814CEW7</accession>
<dbReference type="PANTHER" id="PTHR24114">
    <property type="entry name" value="LEUCINE RICH REPEAT FAMILY PROTEIN"/>
    <property type="match status" value="1"/>
</dbReference>
<feature type="non-terminal residue" evidence="1">
    <location>
        <position position="1"/>
    </location>
</feature>
<keyword evidence="3" id="KW-1185">Reference proteome</keyword>
<proteinExistence type="predicted"/>
<dbReference type="SUPFAM" id="SSF52047">
    <property type="entry name" value="RNI-like"/>
    <property type="match status" value="1"/>
</dbReference>
<dbReference type="InterPro" id="IPR001611">
    <property type="entry name" value="Leu-rich_rpt"/>
</dbReference>